<evidence type="ECO:0000313" key="2">
    <source>
        <dbReference type="EMBL" id="GMI63995.1"/>
    </source>
</evidence>
<evidence type="ECO:0008006" key="4">
    <source>
        <dbReference type="Google" id="ProtNLM"/>
    </source>
</evidence>
<dbReference type="Proteomes" id="UP001165190">
    <property type="component" value="Unassembled WGS sequence"/>
</dbReference>
<dbReference type="Pfam" id="PF14223">
    <property type="entry name" value="Retrotran_gag_2"/>
    <property type="match status" value="1"/>
</dbReference>
<evidence type="ECO:0000313" key="3">
    <source>
        <dbReference type="Proteomes" id="UP001165190"/>
    </source>
</evidence>
<dbReference type="PANTHER" id="PTHR47481:SF30">
    <property type="entry name" value="CCHC-TYPE DOMAIN-CONTAINING PROTEIN"/>
    <property type="match status" value="1"/>
</dbReference>
<feature type="region of interest" description="Disordered" evidence="1">
    <location>
        <begin position="1"/>
        <end position="21"/>
    </location>
</feature>
<organism evidence="2 3">
    <name type="scientific">Hibiscus trionum</name>
    <name type="common">Flower of an hour</name>
    <dbReference type="NCBI Taxonomy" id="183268"/>
    <lineage>
        <taxon>Eukaryota</taxon>
        <taxon>Viridiplantae</taxon>
        <taxon>Streptophyta</taxon>
        <taxon>Embryophyta</taxon>
        <taxon>Tracheophyta</taxon>
        <taxon>Spermatophyta</taxon>
        <taxon>Magnoliopsida</taxon>
        <taxon>eudicotyledons</taxon>
        <taxon>Gunneridae</taxon>
        <taxon>Pentapetalae</taxon>
        <taxon>rosids</taxon>
        <taxon>malvids</taxon>
        <taxon>Malvales</taxon>
        <taxon>Malvaceae</taxon>
        <taxon>Malvoideae</taxon>
        <taxon>Hibiscus</taxon>
    </lineage>
</organism>
<sequence length="172" mass="19339">MTVESPMSSSSIPTSLTSSSSDYNIQQLPKLDTVKLSENNYVLWKHQVLLVVERYGMMSFLSDHKVSKKTITGDSGNVMANPIFLAYLKQDKLLASWLLSTIRPDVLPHLTGLTTAQEIWNALARRFGSRPSSKVSALRHSLHSQKKRGMSISDYLDKIKLICDTLKLQEML</sequence>
<dbReference type="AlphaFoldDB" id="A0A9W7LHU4"/>
<dbReference type="EMBL" id="BSYR01000002">
    <property type="protein sequence ID" value="GMI63995.1"/>
    <property type="molecule type" value="Genomic_DNA"/>
</dbReference>
<gene>
    <name evidence="2" type="ORF">HRI_000068800</name>
</gene>
<proteinExistence type="predicted"/>
<protein>
    <recommendedName>
        <fullName evidence="4">Retrotransposon Copia-like N-terminal domain-containing protein</fullName>
    </recommendedName>
</protein>
<dbReference type="PANTHER" id="PTHR47481">
    <property type="match status" value="1"/>
</dbReference>
<reference evidence="2" key="1">
    <citation type="submission" date="2023-05" db="EMBL/GenBank/DDBJ databases">
        <title>Genome and transcriptome analyses reveal genes involved in the formation of fine ridges on petal epidermal cells in Hibiscus trionum.</title>
        <authorList>
            <person name="Koshimizu S."/>
            <person name="Masuda S."/>
            <person name="Ishii T."/>
            <person name="Shirasu K."/>
            <person name="Hoshino A."/>
            <person name="Arita M."/>
        </authorList>
    </citation>
    <scope>NUCLEOTIDE SEQUENCE</scope>
    <source>
        <strain evidence="2">Hamamatsu line</strain>
    </source>
</reference>
<keyword evidence="3" id="KW-1185">Reference proteome</keyword>
<comment type="caution">
    <text evidence="2">The sequence shown here is derived from an EMBL/GenBank/DDBJ whole genome shotgun (WGS) entry which is preliminary data.</text>
</comment>
<accession>A0A9W7LHU4</accession>
<dbReference type="OrthoDB" id="1002371at2759"/>
<evidence type="ECO:0000256" key="1">
    <source>
        <dbReference type="SAM" id="MobiDB-lite"/>
    </source>
</evidence>
<name>A0A9W7LHU4_HIBTR</name>